<dbReference type="InterPro" id="IPR024752">
    <property type="entry name" value="Myb/SANT-like_dom"/>
</dbReference>
<dbReference type="PANTHER" id="PTHR10231">
    <property type="entry name" value="NUCLEOTIDE-SUGAR TRANSMEMBRANE TRANSPORTER"/>
    <property type="match status" value="1"/>
</dbReference>
<proteinExistence type="predicted"/>
<evidence type="ECO:0000256" key="3">
    <source>
        <dbReference type="ARBA" id="ARBA00022989"/>
    </source>
</evidence>
<feature type="transmembrane region" description="Helical" evidence="6">
    <location>
        <begin position="715"/>
        <end position="733"/>
    </location>
</feature>
<organism evidence="8 9">
    <name type="scientific">Crotalaria pallida</name>
    <name type="common">Smooth rattlebox</name>
    <name type="synonym">Crotalaria striata</name>
    <dbReference type="NCBI Taxonomy" id="3830"/>
    <lineage>
        <taxon>Eukaryota</taxon>
        <taxon>Viridiplantae</taxon>
        <taxon>Streptophyta</taxon>
        <taxon>Embryophyta</taxon>
        <taxon>Tracheophyta</taxon>
        <taxon>Spermatophyta</taxon>
        <taxon>Magnoliopsida</taxon>
        <taxon>eudicotyledons</taxon>
        <taxon>Gunneridae</taxon>
        <taxon>Pentapetalae</taxon>
        <taxon>rosids</taxon>
        <taxon>fabids</taxon>
        <taxon>Fabales</taxon>
        <taxon>Fabaceae</taxon>
        <taxon>Papilionoideae</taxon>
        <taxon>50 kb inversion clade</taxon>
        <taxon>genistoids sensu lato</taxon>
        <taxon>core genistoids</taxon>
        <taxon>Crotalarieae</taxon>
        <taxon>Crotalaria</taxon>
    </lineage>
</organism>
<name>A0AAN9EIR2_CROPI</name>
<feature type="transmembrane region" description="Helical" evidence="6">
    <location>
        <begin position="394"/>
        <end position="413"/>
    </location>
</feature>
<dbReference type="GO" id="GO:0015165">
    <property type="term" value="F:pyrimidine nucleotide-sugar transmembrane transporter activity"/>
    <property type="evidence" value="ECO:0007669"/>
    <property type="project" value="InterPro"/>
</dbReference>
<gene>
    <name evidence="8" type="ORF">RIF29_23856</name>
</gene>
<evidence type="ECO:0000256" key="4">
    <source>
        <dbReference type="ARBA" id="ARBA00023136"/>
    </source>
</evidence>
<reference evidence="8 9" key="1">
    <citation type="submission" date="2024-01" db="EMBL/GenBank/DDBJ databases">
        <title>The genomes of 5 underutilized Papilionoideae crops provide insights into root nodulation and disease resistanc.</title>
        <authorList>
            <person name="Yuan L."/>
        </authorList>
    </citation>
    <scope>NUCLEOTIDE SEQUENCE [LARGE SCALE GENOMIC DNA]</scope>
    <source>
        <strain evidence="8">ZHUSHIDOU_FW_LH</strain>
        <tissue evidence="8">Leaf</tissue>
    </source>
</reference>
<dbReference type="GO" id="GO:0000139">
    <property type="term" value="C:Golgi membrane"/>
    <property type="evidence" value="ECO:0007669"/>
    <property type="project" value="InterPro"/>
</dbReference>
<feature type="transmembrane region" description="Helical" evidence="6">
    <location>
        <begin position="616"/>
        <end position="640"/>
    </location>
</feature>
<feature type="transmembrane region" description="Helical" evidence="6">
    <location>
        <begin position="739"/>
        <end position="756"/>
    </location>
</feature>
<feature type="transmembrane region" description="Helical" evidence="6">
    <location>
        <begin position="559"/>
        <end position="580"/>
    </location>
</feature>
<dbReference type="EMBL" id="JAYWIO010000005">
    <property type="protein sequence ID" value="KAK7258284.1"/>
    <property type="molecule type" value="Genomic_DNA"/>
</dbReference>
<keyword evidence="2 6" id="KW-0812">Transmembrane</keyword>
<comment type="subcellular location">
    <subcellularLocation>
        <location evidence="1">Membrane</location>
        <topology evidence="1">Multi-pass membrane protein</topology>
    </subcellularLocation>
</comment>
<dbReference type="Pfam" id="PF04142">
    <property type="entry name" value="Nuc_sug_transp"/>
    <property type="match status" value="1"/>
</dbReference>
<feature type="transmembrane region" description="Helical" evidence="6">
    <location>
        <begin position="493"/>
        <end position="511"/>
    </location>
</feature>
<evidence type="ECO:0000313" key="8">
    <source>
        <dbReference type="EMBL" id="KAK7258284.1"/>
    </source>
</evidence>
<dbReference type="Proteomes" id="UP001372338">
    <property type="component" value="Unassembled WGS sequence"/>
</dbReference>
<evidence type="ECO:0000313" key="9">
    <source>
        <dbReference type="Proteomes" id="UP001372338"/>
    </source>
</evidence>
<evidence type="ECO:0000256" key="2">
    <source>
        <dbReference type="ARBA" id="ARBA00022692"/>
    </source>
</evidence>
<feature type="transmembrane region" description="Helical" evidence="6">
    <location>
        <begin position="532"/>
        <end position="553"/>
    </location>
</feature>
<feature type="region of interest" description="Disordered" evidence="5">
    <location>
        <begin position="350"/>
        <end position="374"/>
    </location>
</feature>
<evidence type="ECO:0000256" key="6">
    <source>
        <dbReference type="SAM" id="Phobius"/>
    </source>
</evidence>
<evidence type="ECO:0000259" key="7">
    <source>
        <dbReference type="Pfam" id="PF12776"/>
    </source>
</evidence>
<feature type="domain" description="Myb/SANT-like" evidence="7">
    <location>
        <begin position="12"/>
        <end position="105"/>
    </location>
</feature>
<feature type="transmembrane region" description="Helical" evidence="6">
    <location>
        <begin position="681"/>
        <end position="703"/>
    </location>
</feature>
<keyword evidence="9" id="KW-1185">Reference proteome</keyword>
<keyword evidence="3 6" id="KW-1133">Transmembrane helix</keyword>
<comment type="caution">
    <text evidence="8">The sequence shown here is derived from an EMBL/GenBank/DDBJ whole genome shotgun (WGS) entry which is preliminary data.</text>
</comment>
<dbReference type="NCBIfam" id="TIGR00803">
    <property type="entry name" value="nst"/>
    <property type="match status" value="1"/>
</dbReference>
<dbReference type="Pfam" id="PF12776">
    <property type="entry name" value="Myb_DNA-bind_3"/>
    <property type="match status" value="1"/>
</dbReference>
<dbReference type="AlphaFoldDB" id="A0AAN9EIR2"/>
<evidence type="ECO:0000256" key="5">
    <source>
        <dbReference type="SAM" id="MobiDB-lite"/>
    </source>
</evidence>
<feature type="transmembrane region" description="Helical" evidence="6">
    <location>
        <begin position="462"/>
        <end position="481"/>
    </location>
</feature>
<feature type="transmembrane region" description="Helical" evidence="6">
    <location>
        <begin position="652"/>
        <end position="669"/>
    </location>
</feature>
<keyword evidence="4 6" id="KW-0472">Membrane</keyword>
<evidence type="ECO:0000256" key="1">
    <source>
        <dbReference type="ARBA" id="ARBA00004141"/>
    </source>
</evidence>
<dbReference type="InterPro" id="IPR007271">
    <property type="entry name" value="Nuc_sug_transpt"/>
</dbReference>
<sequence length="762" mass="85915">MGVKREKGESKEWSTKNTKIFIEIVYDRVKKKLLQGSTFKTSVWEDINNELLKVTGENYGVERLKGKFNRLRLLHREFSALLARTGVTWDSEANKVNAPEEVWEDMYTKGRFYKQFKKHGFEYDYDIVGEIFNSSTATGKLSQASTQEPPTSDEEKEMEEDFLSKGVHVDCDTIDLEGDDLQGFDKKRKLVGSSRERRRKEVKNSRINKLEAVLDKWVDTITIRAEASRVKAEATIPTSDSYSIEKCMELLESIEDIPSKNFNAALVKFAEKVSKPFNLLRSVVKRVALLFLFIDKIQAKPHSHQFLIIITIDMEMELIPLPPPAPYSPIIHVLHPAAGRMMSSIFTSDIEDSRLRSPPPPPEDSDDDTGSRDDAAVVVVGVKKPAAMNTRMRMMMATAIYLSAAAAAITTGPEEEEMMEYRKIKDDDVVVDTKIEVLSVPDQSLGDTTTHRTKTQWKRKSLVTLSLTILTSSQAILIVWSKRAGKYEYSVTTANFLVESLKCAISLLALARSWSHHGLTDDNRLSTTLDEVIVYPIPAFLYLVKNLLQYYIFAYVDAPGYQILKNFNIISTGVLYRIILKKRLSEIQWAAFILLTAGCTTAQLNSNSDRVLQTPFQGWVMAIVMALLSGFAGVYTEAIIKKRPSRDINVQNFWLYIFGMGFNAVAILVQDFDAVMNKGFFHGYSFITVLMIFNHALSGIAVSMVMKYADNIVKVYSTSVAMILTAIVSVFLFGFHLSLAFFLGTIVVSVAIYLHSAGKMQR</sequence>
<feature type="transmembrane region" description="Helical" evidence="6">
    <location>
        <begin position="587"/>
        <end position="604"/>
    </location>
</feature>
<protein>
    <recommendedName>
        <fullName evidence="7">Myb/SANT-like domain-containing protein</fullName>
    </recommendedName>
</protein>
<accession>A0AAN9EIR2</accession>